<protein>
    <submittedName>
        <fullName evidence="1">Uncharacterized protein</fullName>
    </submittedName>
</protein>
<sequence length="66" mass="7616">MEGGMATRSKVPSWIQRRSSERPAARWIAWNTNRPIHTETKAEVACRESQLPDFGDNVVFLFRKPT</sequence>
<dbReference type="Proteomes" id="UP000321750">
    <property type="component" value="Unassembled WGS sequence"/>
</dbReference>
<dbReference type="AlphaFoldDB" id="A0A512JPQ2"/>
<keyword evidence="2" id="KW-1185">Reference proteome</keyword>
<reference evidence="1 2" key="1">
    <citation type="submission" date="2019-07" db="EMBL/GenBank/DDBJ databases">
        <title>Whole genome shotgun sequence of Methylobacterium gnaphalii NBRC 107716.</title>
        <authorList>
            <person name="Hosoyama A."/>
            <person name="Uohara A."/>
            <person name="Ohji S."/>
            <person name="Ichikawa N."/>
        </authorList>
    </citation>
    <scope>NUCLEOTIDE SEQUENCE [LARGE SCALE GENOMIC DNA]</scope>
    <source>
        <strain evidence="1 2">NBRC 107716</strain>
    </source>
</reference>
<accession>A0A512JPQ2</accession>
<evidence type="ECO:0000313" key="2">
    <source>
        <dbReference type="Proteomes" id="UP000321750"/>
    </source>
</evidence>
<gene>
    <name evidence="1" type="ORF">MGN01_37730</name>
</gene>
<comment type="caution">
    <text evidence="1">The sequence shown here is derived from an EMBL/GenBank/DDBJ whole genome shotgun (WGS) entry which is preliminary data.</text>
</comment>
<name>A0A512JPQ2_9HYPH</name>
<organism evidence="1 2">
    <name type="scientific">Methylobacterium gnaphalii</name>
    <dbReference type="NCBI Taxonomy" id="1010610"/>
    <lineage>
        <taxon>Bacteria</taxon>
        <taxon>Pseudomonadati</taxon>
        <taxon>Pseudomonadota</taxon>
        <taxon>Alphaproteobacteria</taxon>
        <taxon>Hyphomicrobiales</taxon>
        <taxon>Methylobacteriaceae</taxon>
        <taxon>Methylobacterium</taxon>
    </lineage>
</organism>
<dbReference type="EMBL" id="BJZV01000025">
    <property type="protein sequence ID" value="GEP11928.1"/>
    <property type="molecule type" value="Genomic_DNA"/>
</dbReference>
<evidence type="ECO:0000313" key="1">
    <source>
        <dbReference type="EMBL" id="GEP11928.1"/>
    </source>
</evidence>
<proteinExistence type="predicted"/>